<dbReference type="EC" id="1.2.1.8" evidence="5"/>
<dbReference type="Proteomes" id="UP000001052">
    <property type="component" value="Chromosome"/>
</dbReference>
<dbReference type="EMBL" id="CP001734">
    <property type="protein sequence ID" value="ACV67431.1"/>
    <property type="molecule type" value="Genomic_DNA"/>
</dbReference>
<dbReference type="FunFam" id="3.40.605.10:FF:000026">
    <property type="entry name" value="Aldehyde dehydrogenase, putative"/>
    <property type="match status" value="1"/>
</dbReference>
<dbReference type="InterPro" id="IPR029510">
    <property type="entry name" value="Ald_DH_CS_GLU"/>
</dbReference>
<dbReference type="InterPro" id="IPR015590">
    <property type="entry name" value="Aldehyde_DH_dom"/>
</dbReference>
<dbReference type="InterPro" id="IPR016160">
    <property type="entry name" value="Ald_DH_CS_CYS"/>
</dbReference>
<gene>
    <name evidence="9" type="ordered locus">Dret_0129</name>
</gene>
<organism evidence="9 10">
    <name type="scientific">Desulfohalobium retbaense (strain ATCC 49708 / DSM 5692 / JCM 16813 / HR100)</name>
    <dbReference type="NCBI Taxonomy" id="485915"/>
    <lineage>
        <taxon>Bacteria</taxon>
        <taxon>Pseudomonadati</taxon>
        <taxon>Thermodesulfobacteriota</taxon>
        <taxon>Desulfovibrionia</taxon>
        <taxon>Desulfovibrionales</taxon>
        <taxon>Desulfohalobiaceae</taxon>
        <taxon>Desulfohalobium</taxon>
    </lineage>
</organism>
<dbReference type="GO" id="GO:0008802">
    <property type="term" value="F:betaine-aldehyde dehydrogenase (NAD+) activity"/>
    <property type="evidence" value="ECO:0007669"/>
    <property type="project" value="UniProtKB-UniRule"/>
</dbReference>
<keyword evidence="2 7" id="KW-0560">Oxidoreductase</keyword>
<evidence type="ECO:0000313" key="10">
    <source>
        <dbReference type="Proteomes" id="UP000001052"/>
    </source>
</evidence>
<sequence length="494" mass="53997">MMRTTPMYINSTWTEALSGDSREIYNPFDASVIARVPEGGRGDAHKAIQAARRAFDTGQWPGQPAVERARLVFTLAEAIDRDREELARLESLDSGKTVEESRWDMEEIAGIFRYYAGLADKEHGEVIASPFPQTTSKVVREPVGVCGLIAPWNYPLLQASWKIAPALAAGCTIVVKPSEITPLTTLKLAELCHEAGFPPGVVNVILGPGAEVGAQLAESPDVDLISFTGGIATGKTIMRAAAGNVKKVALELGGKNPNIIFDDADFDLAVDYALNGVFFHAGQICSAGARLLVQDAIHDRFVAALRDRMSRIVLGNGFDAQTEMGPVISQEHLDKVEHYVESACQEGASLLLGGQRPSAPELQNGYFFEPTLFSECTSDMRIVQEEVFGPVVTVERFTTEQEAIDLANGTIYGLSAGFWTRDPDRMERVAQGLRAGTVWINDFNVYFVQAPWGGFKQSGIGRELGRSGLEEYTEVKHIYHNYATRPVHWFGAAR</sequence>
<dbReference type="GO" id="GO:0019285">
    <property type="term" value="P:glycine betaine biosynthetic process from choline"/>
    <property type="evidence" value="ECO:0007669"/>
    <property type="project" value="InterPro"/>
</dbReference>
<dbReference type="PROSITE" id="PS00687">
    <property type="entry name" value="ALDEHYDE_DEHYDR_GLU"/>
    <property type="match status" value="1"/>
</dbReference>
<dbReference type="FunFam" id="3.40.309.10:FF:000012">
    <property type="entry name" value="Betaine aldehyde dehydrogenase"/>
    <property type="match status" value="1"/>
</dbReference>
<accession>C8WZF6</accession>
<dbReference type="GO" id="GO:0046872">
    <property type="term" value="F:metal ion binding"/>
    <property type="evidence" value="ECO:0007669"/>
    <property type="project" value="InterPro"/>
</dbReference>
<dbReference type="RefSeq" id="WP_015750590.1">
    <property type="nucleotide sequence ID" value="NC_013223.1"/>
</dbReference>
<protein>
    <recommendedName>
        <fullName evidence="5">Betaine-aldehyde dehydrogenase</fullName>
        <ecNumber evidence="5">1.2.1.8</ecNumber>
    </recommendedName>
</protein>
<dbReference type="HOGENOM" id="CLU_005391_0_1_7"/>
<dbReference type="AlphaFoldDB" id="C8WZF6"/>
<dbReference type="SUPFAM" id="SSF53720">
    <property type="entry name" value="ALDH-like"/>
    <property type="match status" value="1"/>
</dbReference>
<feature type="domain" description="Aldehyde dehydrogenase" evidence="8">
    <location>
        <begin position="13"/>
        <end position="478"/>
    </location>
</feature>
<dbReference type="Pfam" id="PF00171">
    <property type="entry name" value="Aldedh"/>
    <property type="match status" value="1"/>
</dbReference>
<evidence type="ECO:0000313" key="9">
    <source>
        <dbReference type="EMBL" id="ACV67431.1"/>
    </source>
</evidence>
<dbReference type="eggNOG" id="COG1012">
    <property type="taxonomic scope" value="Bacteria"/>
</dbReference>
<dbReference type="InterPro" id="IPR016161">
    <property type="entry name" value="Ald_DH/histidinol_DH"/>
</dbReference>
<dbReference type="Gene3D" id="3.40.309.10">
    <property type="entry name" value="Aldehyde Dehydrogenase, Chain A, domain 2"/>
    <property type="match status" value="1"/>
</dbReference>
<feature type="active site" evidence="6">
    <location>
        <position position="251"/>
    </location>
</feature>
<dbReference type="STRING" id="485915.Dret_0129"/>
<comment type="similarity">
    <text evidence="1 7">Belongs to the aldehyde dehydrogenase family.</text>
</comment>
<dbReference type="PANTHER" id="PTHR43860">
    <property type="entry name" value="BETAINE ALDEHYDE DEHYDROGENASE"/>
    <property type="match status" value="1"/>
</dbReference>
<keyword evidence="3" id="KW-0520">NAD</keyword>
<keyword evidence="10" id="KW-1185">Reference proteome</keyword>
<evidence type="ECO:0000256" key="2">
    <source>
        <dbReference type="ARBA" id="ARBA00023002"/>
    </source>
</evidence>
<dbReference type="NCBIfam" id="TIGR01804">
    <property type="entry name" value="BADH"/>
    <property type="match status" value="1"/>
</dbReference>
<dbReference type="PANTHER" id="PTHR43860:SF2">
    <property type="entry name" value="BETAINE ALDEHYDE DEHYDROGENASE-RELATED"/>
    <property type="match status" value="1"/>
</dbReference>
<proteinExistence type="inferred from homology"/>
<dbReference type="PROSITE" id="PS00070">
    <property type="entry name" value="ALDEHYDE_DEHYDR_CYS"/>
    <property type="match status" value="1"/>
</dbReference>
<dbReference type="Gene3D" id="3.40.605.10">
    <property type="entry name" value="Aldehyde Dehydrogenase, Chain A, domain 1"/>
    <property type="match status" value="1"/>
</dbReference>
<name>C8WZF6_DESRD</name>
<evidence type="ECO:0000256" key="1">
    <source>
        <dbReference type="ARBA" id="ARBA00009986"/>
    </source>
</evidence>
<evidence type="ECO:0000256" key="4">
    <source>
        <dbReference type="ARBA" id="ARBA00037921"/>
    </source>
</evidence>
<dbReference type="KEGG" id="drt:Dret_0129"/>
<dbReference type="CDD" id="cd07119">
    <property type="entry name" value="ALDH_BADH-GbsA"/>
    <property type="match status" value="1"/>
</dbReference>
<comment type="pathway">
    <text evidence="4">Amine and polyamine biosynthesis; betaine biosynthesis via choline pathway; betaine from betaine aldehyde: step 1/1.</text>
</comment>
<reference evidence="9 10" key="2">
    <citation type="journal article" date="2010" name="Stand. Genomic Sci.">
        <title>Complete genome sequence of Desulfohalobium retbaense type strain (HR(100)).</title>
        <authorList>
            <person name="Spring S."/>
            <person name="Nolan M."/>
            <person name="Lapidus A."/>
            <person name="Glavina Del Rio T."/>
            <person name="Copeland A."/>
            <person name="Tice H."/>
            <person name="Cheng J.F."/>
            <person name="Lucas S."/>
            <person name="Land M."/>
            <person name="Chen F."/>
            <person name="Bruce D."/>
            <person name="Goodwin L."/>
            <person name="Pitluck S."/>
            <person name="Ivanova N."/>
            <person name="Mavromatis K."/>
            <person name="Mikhailova N."/>
            <person name="Pati A."/>
            <person name="Chen A."/>
            <person name="Palaniappan K."/>
            <person name="Hauser L."/>
            <person name="Chang Y.J."/>
            <person name="Jeffries C.D."/>
            <person name="Munk C."/>
            <person name="Kiss H."/>
            <person name="Chain P."/>
            <person name="Han C."/>
            <person name="Brettin T."/>
            <person name="Detter J.C."/>
            <person name="Schuler E."/>
            <person name="Goker M."/>
            <person name="Rohde M."/>
            <person name="Bristow J."/>
            <person name="Eisen J.A."/>
            <person name="Markowitz V."/>
            <person name="Hugenholtz P."/>
            <person name="Kyrpides N.C."/>
            <person name="Klenk H.P."/>
        </authorList>
    </citation>
    <scope>NUCLEOTIDE SEQUENCE [LARGE SCALE GENOMIC DNA]</scope>
    <source>
        <strain evidence="9 10">DSM 5692</strain>
    </source>
</reference>
<reference evidence="10" key="1">
    <citation type="submission" date="2009-09" db="EMBL/GenBank/DDBJ databases">
        <title>The complete chromosome of Desulfohalobium retbaense DSM 5692.</title>
        <authorList>
            <consortium name="US DOE Joint Genome Institute (JGI-PGF)"/>
            <person name="Lucas S."/>
            <person name="Copeland A."/>
            <person name="Lapidus A."/>
            <person name="Glavina del Rio T."/>
            <person name="Dalin E."/>
            <person name="Tice H."/>
            <person name="Bruce D."/>
            <person name="Goodwin L."/>
            <person name="Pitluck S."/>
            <person name="Kyrpides N."/>
            <person name="Mavromatis K."/>
            <person name="Ivanova N."/>
            <person name="Mikhailova N."/>
            <person name="Munk A.C."/>
            <person name="Brettin T."/>
            <person name="Detter J.C."/>
            <person name="Han C."/>
            <person name="Tapia R."/>
            <person name="Larimer F."/>
            <person name="Land M."/>
            <person name="Hauser L."/>
            <person name="Markowitz V."/>
            <person name="Cheng J.-F."/>
            <person name="Hugenholtz P."/>
            <person name="Woyke T."/>
            <person name="Wu D."/>
            <person name="Spring S."/>
            <person name="Klenk H.-P."/>
            <person name="Eisen J.A."/>
        </authorList>
    </citation>
    <scope>NUCLEOTIDE SEQUENCE [LARGE SCALE GENOMIC DNA]</scope>
    <source>
        <strain evidence="10">DSM 5692</strain>
    </source>
</reference>
<dbReference type="FunFam" id="3.40.605.10:FF:000007">
    <property type="entry name" value="NAD/NADP-dependent betaine aldehyde dehydrogenase"/>
    <property type="match status" value="1"/>
</dbReference>
<dbReference type="InterPro" id="IPR016163">
    <property type="entry name" value="Ald_DH_C"/>
</dbReference>
<evidence type="ECO:0000256" key="7">
    <source>
        <dbReference type="RuleBase" id="RU003345"/>
    </source>
</evidence>
<evidence type="ECO:0000259" key="8">
    <source>
        <dbReference type="Pfam" id="PF00171"/>
    </source>
</evidence>
<dbReference type="InterPro" id="IPR011264">
    <property type="entry name" value="BADH"/>
</dbReference>
<evidence type="ECO:0000256" key="3">
    <source>
        <dbReference type="ARBA" id="ARBA00023027"/>
    </source>
</evidence>
<dbReference type="InterPro" id="IPR016162">
    <property type="entry name" value="Ald_DH_N"/>
</dbReference>
<evidence type="ECO:0000256" key="5">
    <source>
        <dbReference type="NCBIfam" id="TIGR01804"/>
    </source>
</evidence>
<evidence type="ECO:0000256" key="6">
    <source>
        <dbReference type="PROSITE-ProRule" id="PRU10007"/>
    </source>
</evidence>